<evidence type="ECO:0000256" key="1">
    <source>
        <dbReference type="ARBA" id="ARBA00010646"/>
    </source>
</evidence>
<evidence type="ECO:0000256" key="4">
    <source>
        <dbReference type="SAM" id="SignalP"/>
    </source>
</evidence>
<dbReference type="PANTHER" id="PTHR34135">
    <property type="entry name" value="LYSOZYME"/>
    <property type="match status" value="1"/>
</dbReference>
<evidence type="ECO:0000313" key="6">
    <source>
        <dbReference type="Proteomes" id="UP001596036"/>
    </source>
</evidence>
<dbReference type="PROSITE" id="PS51904">
    <property type="entry name" value="GLYCOSYL_HYDROL_F25_2"/>
    <property type="match status" value="1"/>
</dbReference>
<protein>
    <submittedName>
        <fullName evidence="5">Glycoside hydrolase family 25 protein</fullName>
    </submittedName>
</protein>
<dbReference type="SMART" id="SM00641">
    <property type="entry name" value="Glyco_25"/>
    <property type="match status" value="1"/>
</dbReference>
<accession>A0ABW0SQJ0</accession>
<dbReference type="InterPro" id="IPR017853">
    <property type="entry name" value="GH"/>
</dbReference>
<feature type="signal peptide" evidence="4">
    <location>
        <begin position="1"/>
        <end position="20"/>
    </location>
</feature>
<dbReference type="Gene3D" id="3.20.20.80">
    <property type="entry name" value="Glycosidases"/>
    <property type="match status" value="1"/>
</dbReference>
<evidence type="ECO:0000313" key="5">
    <source>
        <dbReference type="EMBL" id="MFC5570979.1"/>
    </source>
</evidence>
<proteinExistence type="inferred from homology"/>
<evidence type="ECO:0000256" key="3">
    <source>
        <dbReference type="ARBA" id="ARBA00023295"/>
    </source>
</evidence>
<gene>
    <name evidence="5" type="ORF">ACFPN1_13005</name>
</gene>
<dbReference type="PANTHER" id="PTHR34135:SF2">
    <property type="entry name" value="LYSOZYME"/>
    <property type="match status" value="1"/>
</dbReference>
<comment type="similarity">
    <text evidence="1">Belongs to the glycosyl hydrolase 25 family.</text>
</comment>
<feature type="chain" id="PRO_5045457051" evidence="4">
    <location>
        <begin position="21"/>
        <end position="240"/>
    </location>
</feature>
<evidence type="ECO:0000256" key="2">
    <source>
        <dbReference type="ARBA" id="ARBA00022801"/>
    </source>
</evidence>
<dbReference type="EMBL" id="JBHSNM010000005">
    <property type="protein sequence ID" value="MFC5570979.1"/>
    <property type="molecule type" value="Genomic_DNA"/>
</dbReference>
<keyword evidence="4" id="KW-0732">Signal</keyword>
<comment type="caution">
    <text evidence="5">The sequence shown here is derived from an EMBL/GenBank/DDBJ whole genome shotgun (WGS) entry which is preliminary data.</text>
</comment>
<sequence length="240" mass="26195">MTTLRMLLLATTLCAFQANAGDATPPDRPRGVDTSHHNAAVDWKTLSASDVRFVFIKATDGLDYLDPAFADTFQAAKDAGLLRGAYHFYETNDDGSAQAAWFIRNVDLQPGDLPPVVDIERIKEPVDGDLHVQFEAFLAALEAHYGRPAIIYTGPNFWDHAMREHFPGRPLWVAQYEVPAPTVPDGWSAWTFWQYTETWQPPGTAAPIDGSVFNGDGAGLEALRLPAATADAKEDAPPGA</sequence>
<dbReference type="InterPro" id="IPR018077">
    <property type="entry name" value="Glyco_hydro_fam25_subgr"/>
</dbReference>
<dbReference type="Pfam" id="PF01183">
    <property type="entry name" value="Glyco_hydro_25"/>
    <property type="match status" value="1"/>
</dbReference>
<dbReference type="GO" id="GO:0016787">
    <property type="term" value="F:hydrolase activity"/>
    <property type="evidence" value="ECO:0007669"/>
    <property type="project" value="UniProtKB-KW"/>
</dbReference>
<reference evidence="6" key="1">
    <citation type="journal article" date="2019" name="Int. J. Syst. Evol. Microbiol.">
        <title>The Global Catalogue of Microorganisms (GCM) 10K type strain sequencing project: providing services to taxonomists for standard genome sequencing and annotation.</title>
        <authorList>
            <consortium name="The Broad Institute Genomics Platform"/>
            <consortium name="The Broad Institute Genome Sequencing Center for Infectious Disease"/>
            <person name="Wu L."/>
            <person name="Ma J."/>
        </authorList>
    </citation>
    <scope>NUCLEOTIDE SEQUENCE [LARGE SCALE GENOMIC DNA]</scope>
    <source>
        <strain evidence="6">KACC 11407</strain>
    </source>
</reference>
<dbReference type="InterPro" id="IPR002053">
    <property type="entry name" value="Glyco_hydro_25"/>
</dbReference>
<keyword evidence="6" id="KW-1185">Reference proteome</keyword>
<dbReference type="RefSeq" id="WP_386755529.1">
    <property type="nucleotide sequence ID" value="NZ_JBHSNM010000005.1"/>
</dbReference>
<keyword evidence="3" id="KW-0326">Glycosidase</keyword>
<name>A0ABW0SQJ0_9GAMM</name>
<dbReference type="Proteomes" id="UP001596036">
    <property type="component" value="Unassembled WGS sequence"/>
</dbReference>
<organism evidence="5 6">
    <name type="scientific">Lysobacter yangpyeongensis</name>
    <dbReference type="NCBI Taxonomy" id="346182"/>
    <lineage>
        <taxon>Bacteria</taxon>
        <taxon>Pseudomonadati</taxon>
        <taxon>Pseudomonadota</taxon>
        <taxon>Gammaproteobacteria</taxon>
        <taxon>Lysobacterales</taxon>
        <taxon>Lysobacteraceae</taxon>
        <taxon>Lysobacter</taxon>
    </lineage>
</organism>
<keyword evidence="2 5" id="KW-0378">Hydrolase</keyword>
<dbReference type="SUPFAM" id="SSF51445">
    <property type="entry name" value="(Trans)glycosidases"/>
    <property type="match status" value="1"/>
</dbReference>